<keyword evidence="3" id="KW-1185">Reference proteome</keyword>
<dbReference type="EMBL" id="JACBKZ010000011">
    <property type="protein sequence ID" value="KAF5939154.1"/>
    <property type="molecule type" value="Genomic_DNA"/>
</dbReference>
<gene>
    <name evidence="2" type="ORF">HYC85_023413</name>
</gene>
<name>A0A7J7GIB1_CAMSI</name>
<sequence>MVFPSRTKKEIASYFFSVFMLRRRAFQNRSHFLDIDSDDDDDDWQGGNGSPFGVAQDDEDSAIESLVAEDDFPDGNGDVENGGNSTENDGGRSLLSNTQIGTSLEGFGSEFVVHHVSKILEGDGEKFDAQNVSRVGFEYQAKPVDSFGSANTRAAVQQERC</sequence>
<protein>
    <submittedName>
        <fullName evidence="2">Uncharacterized protein</fullName>
    </submittedName>
</protein>
<feature type="compositionally biased region" description="Acidic residues" evidence="1">
    <location>
        <begin position="56"/>
        <end position="73"/>
    </location>
</feature>
<organism evidence="2 3">
    <name type="scientific">Camellia sinensis</name>
    <name type="common">Tea plant</name>
    <name type="synonym">Thea sinensis</name>
    <dbReference type="NCBI Taxonomy" id="4442"/>
    <lineage>
        <taxon>Eukaryota</taxon>
        <taxon>Viridiplantae</taxon>
        <taxon>Streptophyta</taxon>
        <taxon>Embryophyta</taxon>
        <taxon>Tracheophyta</taxon>
        <taxon>Spermatophyta</taxon>
        <taxon>Magnoliopsida</taxon>
        <taxon>eudicotyledons</taxon>
        <taxon>Gunneridae</taxon>
        <taxon>Pentapetalae</taxon>
        <taxon>asterids</taxon>
        <taxon>Ericales</taxon>
        <taxon>Theaceae</taxon>
        <taxon>Camellia</taxon>
    </lineage>
</organism>
<dbReference type="PANTHER" id="PTHR46872">
    <property type="entry name" value="DNA BINDING PROTEIN"/>
    <property type="match status" value="1"/>
</dbReference>
<feature type="region of interest" description="Disordered" evidence="1">
    <location>
        <begin position="36"/>
        <end position="97"/>
    </location>
</feature>
<comment type="caution">
    <text evidence="2">The sequence shown here is derived from an EMBL/GenBank/DDBJ whole genome shotgun (WGS) entry which is preliminary data.</text>
</comment>
<evidence type="ECO:0000256" key="1">
    <source>
        <dbReference type="SAM" id="MobiDB-lite"/>
    </source>
</evidence>
<dbReference type="AlphaFoldDB" id="A0A7J7GIB1"/>
<proteinExistence type="predicted"/>
<accession>A0A7J7GIB1</accession>
<reference evidence="2 3" key="2">
    <citation type="submission" date="2020-07" db="EMBL/GenBank/DDBJ databases">
        <title>Genome assembly of wild tea tree DASZ reveals pedigree and selection history of tea varieties.</title>
        <authorList>
            <person name="Zhang W."/>
        </authorList>
    </citation>
    <scope>NUCLEOTIDE SEQUENCE [LARGE SCALE GENOMIC DNA]</scope>
    <source>
        <strain evidence="3">cv. G240</strain>
        <tissue evidence="2">Leaf</tissue>
    </source>
</reference>
<reference evidence="3" key="1">
    <citation type="journal article" date="2020" name="Nat. Commun.">
        <title>Genome assembly of wild tea tree DASZ reveals pedigree and selection history of tea varieties.</title>
        <authorList>
            <person name="Zhang W."/>
            <person name="Zhang Y."/>
            <person name="Qiu H."/>
            <person name="Guo Y."/>
            <person name="Wan H."/>
            <person name="Zhang X."/>
            <person name="Scossa F."/>
            <person name="Alseekh S."/>
            <person name="Zhang Q."/>
            <person name="Wang P."/>
            <person name="Xu L."/>
            <person name="Schmidt M.H."/>
            <person name="Jia X."/>
            <person name="Li D."/>
            <person name="Zhu A."/>
            <person name="Guo F."/>
            <person name="Chen W."/>
            <person name="Ni D."/>
            <person name="Usadel B."/>
            <person name="Fernie A.R."/>
            <person name="Wen W."/>
        </authorList>
    </citation>
    <scope>NUCLEOTIDE SEQUENCE [LARGE SCALE GENOMIC DNA]</scope>
    <source>
        <strain evidence="3">cv. G240</strain>
    </source>
</reference>
<dbReference type="PANTHER" id="PTHR46872:SF5">
    <property type="entry name" value="MYB-LIKE DOMAIN-CONTAINING PROTEIN"/>
    <property type="match status" value="1"/>
</dbReference>
<evidence type="ECO:0000313" key="3">
    <source>
        <dbReference type="Proteomes" id="UP000593564"/>
    </source>
</evidence>
<dbReference type="Proteomes" id="UP000593564">
    <property type="component" value="Unassembled WGS sequence"/>
</dbReference>
<evidence type="ECO:0000313" key="2">
    <source>
        <dbReference type="EMBL" id="KAF5939154.1"/>
    </source>
</evidence>
<feature type="compositionally biased region" description="Polar residues" evidence="1">
    <location>
        <begin position="82"/>
        <end position="97"/>
    </location>
</feature>